<protein>
    <submittedName>
        <fullName evidence="1">Uncharacterized protein</fullName>
    </submittedName>
</protein>
<comment type="caution">
    <text evidence="1">The sequence shown here is derived from an EMBL/GenBank/DDBJ whole genome shotgun (WGS) entry which is preliminary data.</text>
</comment>
<name>A0A9D3WM37_9SAUR</name>
<keyword evidence="2" id="KW-1185">Reference proteome</keyword>
<organism evidence="1 2">
    <name type="scientific">Mauremys mutica</name>
    <name type="common">yellowpond turtle</name>
    <dbReference type="NCBI Taxonomy" id="74926"/>
    <lineage>
        <taxon>Eukaryota</taxon>
        <taxon>Metazoa</taxon>
        <taxon>Chordata</taxon>
        <taxon>Craniata</taxon>
        <taxon>Vertebrata</taxon>
        <taxon>Euteleostomi</taxon>
        <taxon>Archelosauria</taxon>
        <taxon>Testudinata</taxon>
        <taxon>Testudines</taxon>
        <taxon>Cryptodira</taxon>
        <taxon>Durocryptodira</taxon>
        <taxon>Testudinoidea</taxon>
        <taxon>Geoemydidae</taxon>
        <taxon>Geoemydinae</taxon>
        <taxon>Mauremys</taxon>
    </lineage>
</organism>
<evidence type="ECO:0000313" key="1">
    <source>
        <dbReference type="EMBL" id="KAH1165939.1"/>
    </source>
</evidence>
<dbReference type="AlphaFoldDB" id="A0A9D3WM37"/>
<evidence type="ECO:0000313" key="2">
    <source>
        <dbReference type="Proteomes" id="UP000827986"/>
    </source>
</evidence>
<dbReference type="EMBL" id="JAHDVG010000488">
    <property type="protein sequence ID" value="KAH1165939.1"/>
    <property type="molecule type" value="Genomic_DNA"/>
</dbReference>
<dbReference type="Proteomes" id="UP000827986">
    <property type="component" value="Unassembled WGS sequence"/>
</dbReference>
<proteinExistence type="predicted"/>
<accession>A0A9D3WM37</accession>
<sequence length="104" mass="11593">MAISNVSSTLIIYLCGLFGNEANPITILFGLIEHSEMTAEDMKGDLLAYFESCGMEKSLLQEIWVRICFDEASKMLGINSSLVKLELIILVVTWHCWLTDLSGC</sequence>
<gene>
    <name evidence="1" type="ORF">KIL84_023498</name>
</gene>
<reference evidence="1" key="1">
    <citation type="submission" date="2021-09" db="EMBL/GenBank/DDBJ databases">
        <title>The genome of Mauremys mutica provides insights into the evolution of semi-aquatic lifestyle.</title>
        <authorList>
            <person name="Gong S."/>
            <person name="Gao Y."/>
        </authorList>
    </citation>
    <scope>NUCLEOTIDE SEQUENCE</scope>
    <source>
        <strain evidence="1">MM-2020</strain>
        <tissue evidence="1">Muscle</tissue>
    </source>
</reference>